<feature type="region of interest" description="Disordered" evidence="1">
    <location>
        <begin position="292"/>
        <end position="336"/>
    </location>
</feature>
<feature type="compositionally biased region" description="Polar residues" evidence="1">
    <location>
        <begin position="771"/>
        <end position="786"/>
    </location>
</feature>
<reference evidence="2 3" key="1">
    <citation type="submission" date="2024-06" db="EMBL/GenBank/DDBJ databases">
        <title>A chromosome-level genome assembly of beet webworm, Loxostege sticticalis.</title>
        <authorList>
            <person name="Zhang Y."/>
        </authorList>
    </citation>
    <scope>NUCLEOTIDE SEQUENCE [LARGE SCALE GENOMIC DNA]</scope>
    <source>
        <strain evidence="2">AQ026</strain>
        <tissue evidence="2">Whole body</tissue>
    </source>
</reference>
<feature type="region of interest" description="Disordered" evidence="1">
    <location>
        <begin position="223"/>
        <end position="265"/>
    </location>
</feature>
<name>A0ABR3HX13_LOXSC</name>
<protein>
    <submittedName>
        <fullName evidence="2">Uncharacterized protein</fullName>
    </submittedName>
</protein>
<gene>
    <name evidence="2" type="ORF">ABMA27_002220</name>
</gene>
<evidence type="ECO:0000256" key="1">
    <source>
        <dbReference type="SAM" id="MobiDB-lite"/>
    </source>
</evidence>
<evidence type="ECO:0000313" key="2">
    <source>
        <dbReference type="EMBL" id="KAL0881097.1"/>
    </source>
</evidence>
<keyword evidence="3" id="KW-1185">Reference proteome</keyword>
<dbReference type="Proteomes" id="UP001549920">
    <property type="component" value="Unassembled WGS sequence"/>
</dbReference>
<feature type="compositionally biased region" description="Basic and acidic residues" evidence="1">
    <location>
        <begin position="299"/>
        <end position="315"/>
    </location>
</feature>
<feature type="compositionally biased region" description="Basic and acidic residues" evidence="1">
    <location>
        <begin position="499"/>
        <end position="521"/>
    </location>
</feature>
<feature type="compositionally biased region" description="Polar residues" evidence="1">
    <location>
        <begin position="860"/>
        <end position="877"/>
    </location>
</feature>
<feature type="compositionally biased region" description="Basic and acidic residues" evidence="1">
    <location>
        <begin position="228"/>
        <end position="260"/>
    </location>
</feature>
<feature type="region of interest" description="Disordered" evidence="1">
    <location>
        <begin position="486"/>
        <end position="545"/>
    </location>
</feature>
<proteinExistence type="predicted"/>
<dbReference type="EMBL" id="JBEUOH010000012">
    <property type="protein sequence ID" value="KAL0881097.1"/>
    <property type="molecule type" value="Genomic_DNA"/>
</dbReference>
<comment type="caution">
    <text evidence="2">The sequence shown here is derived from an EMBL/GenBank/DDBJ whole genome shotgun (WGS) entry which is preliminary data.</text>
</comment>
<sequence length="1099" mass="122930">MTSNTTPKKIRDFTMASTSVVDEIVKSLSFEVEAVPQDHVPRLTGTSNSTPLNVKIRVRKKNESGMEHGFISVPKFGHPDANPERIRLISSDQTIMSFDVSMEADFVKKPKRKSRNFFFGGCLGTQYDDDEVPYKQSSAYTAKMTGANTSSKSDGGIRQFTLSKTNYANNNGLEQYPKKHGILGKCKPGGCLDPPFSEEKYSYEPIQKWKQKIPSITEDVVKTSPKVKLTEPVEGHRTSKETKQRSKDSLEQKQKAKPDDNTDSIYSLYDNSLKGSVDSKYSVITYPPLTSQSVVSNEKSSRNRMTSEEKPRKSYNDSIEAFFTSPNKKNSRSSERTSNAAVAAGAAGIAAGAAAAGAAAAGAAAAAFVLSKPKRENTFTSAGLALPVSTIRNDTPDSKSDGLHVARAQDLVLSKDTDTESGSTVKKLVMSDNNSKLSDLQKDPSYTDDITNNLKNEALNRTAPIKKAEPMLQSSLEGSVKSDIIEETGDQQNTTSIQIKEDERIESLNSSSDKETQDRDFMNATFGDGPREKNINQPQPLPDYTLAEYDSTNRTLGDEHLVEDDLSQLNNMLPNKTTFPKSDVGLKRDDEYNDDENMKENQSNTPFSNEANFFRTDSQIKSDDNDYENMKEDQFNQLNSKLPNKNSFSKDDNSIKNESISELTHKITSDAAVKRFSGEKFAEDIHYKGITNQPDSNQNCNESTELILQEKSLSPDENPHYENNVVKNRTNDDQDTEPIKYKRLSKPVNDEFSETNIDDENNDLTLIAEHTGSTPDDQTLAKTGSLKNRKLKYSNNGDESYHSSSDVESSRDEDLKSHIAITKTSEGNLSDILKGDSTFLDDPTKQPSESIQYEDKHITNEQSSQPELTALSESTSKLRFKPNLEGSDSELLGTRDNAEDKYKASKVPSKSSLRKDSISVDLAFQSYVNDKNERTVKSIDTSLDNARYPDDSITVVQTQLRPGVNEIRIPIDSENEMTIQLHRTKSPTHHVHMEKEPFQFYKPKVPIKHRLPDFSNDNNYDSDLHELHEENSSTEIPNLLNSIYEQELVPLQKTINHLKREIDLLASQKTILIETLLSARRTKPIRLVRVNSRCGCLRH</sequence>
<feature type="region of interest" description="Disordered" evidence="1">
    <location>
        <begin position="711"/>
        <end position="813"/>
    </location>
</feature>
<organism evidence="2 3">
    <name type="scientific">Loxostege sticticalis</name>
    <name type="common">Beet webworm moth</name>
    <dbReference type="NCBI Taxonomy" id="481309"/>
    <lineage>
        <taxon>Eukaryota</taxon>
        <taxon>Metazoa</taxon>
        <taxon>Ecdysozoa</taxon>
        <taxon>Arthropoda</taxon>
        <taxon>Hexapoda</taxon>
        <taxon>Insecta</taxon>
        <taxon>Pterygota</taxon>
        <taxon>Neoptera</taxon>
        <taxon>Endopterygota</taxon>
        <taxon>Lepidoptera</taxon>
        <taxon>Glossata</taxon>
        <taxon>Ditrysia</taxon>
        <taxon>Pyraloidea</taxon>
        <taxon>Crambidae</taxon>
        <taxon>Pyraustinae</taxon>
        <taxon>Loxostege</taxon>
    </lineage>
</organism>
<feature type="region of interest" description="Disordered" evidence="1">
    <location>
        <begin position="831"/>
        <end position="910"/>
    </location>
</feature>
<feature type="compositionally biased region" description="Basic and acidic residues" evidence="1">
    <location>
        <begin position="729"/>
        <end position="740"/>
    </location>
</feature>
<accession>A0ABR3HX13</accession>
<evidence type="ECO:0000313" key="3">
    <source>
        <dbReference type="Proteomes" id="UP001549920"/>
    </source>
</evidence>
<feature type="compositionally biased region" description="Acidic residues" evidence="1">
    <location>
        <begin position="751"/>
        <end position="762"/>
    </location>
</feature>